<protein>
    <submittedName>
        <fullName evidence="1">Uncharacterized protein</fullName>
    </submittedName>
</protein>
<evidence type="ECO:0000313" key="1">
    <source>
        <dbReference type="EMBL" id="MEM0578598.1"/>
    </source>
</evidence>
<comment type="caution">
    <text evidence="1">The sequence shown here is derived from an EMBL/GenBank/DDBJ whole genome shotgun (WGS) entry which is preliminary data.</text>
</comment>
<dbReference type="EMBL" id="JBCGDP010000030">
    <property type="protein sequence ID" value="MEM0578598.1"/>
    <property type="molecule type" value="Genomic_DNA"/>
</dbReference>
<dbReference type="RefSeq" id="WP_342693405.1">
    <property type="nucleotide sequence ID" value="NZ_JBCGDP010000030.1"/>
</dbReference>
<keyword evidence="2" id="KW-1185">Reference proteome</keyword>
<accession>A0ABU9NV56</accession>
<organism evidence="1 2">
    <name type="scientific">Flavobacterium polysaccharolyticum</name>
    <dbReference type="NCBI Taxonomy" id="3133148"/>
    <lineage>
        <taxon>Bacteria</taxon>
        <taxon>Pseudomonadati</taxon>
        <taxon>Bacteroidota</taxon>
        <taxon>Flavobacteriia</taxon>
        <taxon>Flavobacteriales</taxon>
        <taxon>Flavobacteriaceae</taxon>
        <taxon>Flavobacterium</taxon>
    </lineage>
</organism>
<name>A0ABU9NV56_9FLAO</name>
<evidence type="ECO:0000313" key="2">
    <source>
        <dbReference type="Proteomes" id="UP001468798"/>
    </source>
</evidence>
<gene>
    <name evidence="1" type="ORF">WFZ86_19000</name>
</gene>
<sequence>MKTIEELNKNILKITQTIQNEFPELMPFLNEMTITIPMLHSPEVDQKALYDYYNSLRNLLMKYAPNHNVLFQSI</sequence>
<reference evidence="1 2" key="1">
    <citation type="submission" date="2024-03" db="EMBL/GenBank/DDBJ databases">
        <title>Two novel species of the genus Flavobacterium exhibiting potentially degradation of complex polysaccharides.</title>
        <authorList>
            <person name="Lian X."/>
        </authorList>
    </citation>
    <scope>NUCLEOTIDE SEQUENCE [LARGE SCALE GENOMIC DNA]</scope>
    <source>
        <strain evidence="1 2">N6</strain>
    </source>
</reference>
<proteinExistence type="predicted"/>
<dbReference type="Proteomes" id="UP001468798">
    <property type="component" value="Unassembled WGS sequence"/>
</dbReference>